<feature type="transmembrane region" description="Helical" evidence="2">
    <location>
        <begin position="118"/>
        <end position="142"/>
    </location>
</feature>
<dbReference type="EMBL" id="NLAX01000003">
    <property type="protein sequence ID" value="PKS12435.1"/>
    <property type="molecule type" value="Genomic_DNA"/>
</dbReference>
<reference evidence="3 4" key="1">
    <citation type="journal article" date="2017" name="G3 (Bethesda)">
        <title>First Draft Genome Sequence of the Pathogenic Fungus Lomentospora prolificans (Formerly Scedosporium prolificans).</title>
        <authorList>
            <person name="Luo R."/>
            <person name="Zimin A."/>
            <person name="Workman R."/>
            <person name="Fan Y."/>
            <person name="Pertea G."/>
            <person name="Grossman N."/>
            <person name="Wear M.P."/>
            <person name="Jia B."/>
            <person name="Miller H."/>
            <person name="Casadevall A."/>
            <person name="Timp W."/>
            <person name="Zhang S.X."/>
            <person name="Salzberg S.L."/>
        </authorList>
    </citation>
    <scope>NUCLEOTIDE SEQUENCE [LARGE SCALE GENOMIC DNA]</scope>
    <source>
        <strain evidence="3 4">JHH-5317</strain>
    </source>
</reference>
<sequence length="286" mass="30441">MDRSNLPADENLPEVVPDSAPQVLPKEAASYYEAQFGEKDPKYPVILDNTPPLAKDPEDTPVTAAAAVPSSVSPNTTVAWETRSPGTLEQGGDASRAPTEPPEEAKEEEKILGLRRKVFFIIVIVLLIVLAAALGGGLGGGLSKKKSGSQEPAEQGDDADATPTPTTSETSTSTTSSASATATLPEFLNNGTTRVDGFAFQAFSEISFGGEASDVIIDEGYFDFGFDALSYVWLPNDMNCCITFCEDKKNGTGYWCQQRFRNESSAGFPRLAIHCGNDVDHIGTCS</sequence>
<feature type="region of interest" description="Disordered" evidence="1">
    <location>
        <begin position="141"/>
        <end position="183"/>
    </location>
</feature>
<dbReference type="VEuPathDB" id="FungiDB:jhhlp_000641"/>
<keyword evidence="2" id="KW-0812">Transmembrane</keyword>
<dbReference type="STRING" id="41688.A0A2N3NJ17"/>
<dbReference type="OrthoDB" id="5226655at2759"/>
<evidence type="ECO:0000313" key="3">
    <source>
        <dbReference type="EMBL" id="PKS12435.1"/>
    </source>
</evidence>
<feature type="compositionally biased region" description="Low complexity" evidence="1">
    <location>
        <begin position="60"/>
        <end position="76"/>
    </location>
</feature>
<evidence type="ECO:0000256" key="1">
    <source>
        <dbReference type="SAM" id="MobiDB-lite"/>
    </source>
</evidence>
<proteinExistence type="predicted"/>
<dbReference type="InParanoid" id="A0A2N3NJ17"/>
<accession>A0A2N3NJ17</accession>
<keyword evidence="4" id="KW-1185">Reference proteome</keyword>
<dbReference type="AlphaFoldDB" id="A0A2N3NJ17"/>
<name>A0A2N3NJ17_9PEZI</name>
<feature type="compositionally biased region" description="Low complexity" evidence="1">
    <location>
        <begin position="161"/>
        <end position="183"/>
    </location>
</feature>
<comment type="caution">
    <text evidence="3">The sequence shown here is derived from an EMBL/GenBank/DDBJ whole genome shotgun (WGS) entry which is preliminary data.</text>
</comment>
<keyword evidence="2" id="KW-0472">Membrane</keyword>
<feature type="region of interest" description="Disordered" evidence="1">
    <location>
        <begin position="1"/>
        <end position="23"/>
    </location>
</feature>
<evidence type="ECO:0000313" key="4">
    <source>
        <dbReference type="Proteomes" id="UP000233524"/>
    </source>
</evidence>
<keyword evidence="2" id="KW-1133">Transmembrane helix</keyword>
<feature type="region of interest" description="Disordered" evidence="1">
    <location>
        <begin position="42"/>
        <end position="109"/>
    </location>
</feature>
<evidence type="ECO:0000256" key="2">
    <source>
        <dbReference type="SAM" id="Phobius"/>
    </source>
</evidence>
<gene>
    <name evidence="3" type="ORF">jhhlp_000641</name>
</gene>
<organism evidence="3 4">
    <name type="scientific">Lomentospora prolificans</name>
    <dbReference type="NCBI Taxonomy" id="41688"/>
    <lineage>
        <taxon>Eukaryota</taxon>
        <taxon>Fungi</taxon>
        <taxon>Dikarya</taxon>
        <taxon>Ascomycota</taxon>
        <taxon>Pezizomycotina</taxon>
        <taxon>Sordariomycetes</taxon>
        <taxon>Hypocreomycetidae</taxon>
        <taxon>Microascales</taxon>
        <taxon>Microascaceae</taxon>
        <taxon>Lomentospora</taxon>
    </lineage>
</organism>
<dbReference type="Proteomes" id="UP000233524">
    <property type="component" value="Unassembled WGS sequence"/>
</dbReference>
<protein>
    <submittedName>
        <fullName evidence="3">Uncharacterized protein</fullName>
    </submittedName>
</protein>